<dbReference type="AlphaFoldDB" id="A0A7T7I6T6"/>
<reference evidence="1 2" key="1">
    <citation type="submission" date="2020-12" db="EMBL/GenBank/DDBJ databases">
        <title>A novel species.</title>
        <authorList>
            <person name="Li K."/>
        </authorList>
    </citation>
    <scope>NUCLEOTIDE SEQUENCE [LARGE SCALE GENOMIC DNA]</scope>
    <source>
        <strain evidence="1 2">ZYC-3</strain>
    </source>
</reference>
<name>A0A7T7I6T6_9ACTN</name>
<dbReference type="Proteomes" id="UP000595636">
    <property type="component" value="Chromosome"/>
</dbReference>
<protein>
    <submittedName>
        <fullName evidence="1">Uncharacterized protein</fullName>
    </submittedName>
</protein>
<dbReference type="RefSeq" id="WP_200396954.1">
    <property type="nucleotide sequence ID" value="NZ_CP066831.1"/>
</dbReference>
<gene>
    <name evidence="1" type="ORF">JEQ17_22795</name>
</gene>
<evidence type="ECO:0000313" key="2">
    <source>
        <dbReference type="Proteomes" id="UP000595636"/>
    </source>
</evidence>
<keyword evidence="2" id="KW-1185">Reference proteome</keyword>
<dbReference type="KEGG" id="slf:JEQ17_22795"/>
<evidence type="ECO:0000313" key="1">
    <source>
        <dbReference type="EMBL" id="QQM41992.1"/>
    </source>
</evidence>
<proteinExistence type="predicted"/>
<accession>A0A7T7I6T6</accession>
<sequence length="68" mass="7665">MADAELERQLHQLGQDARDVWQAGATQHDVLVHVVVSLGGWTRDDENHLELLDALARIRERLEATTPP</sequence>
<dbReference type="EMBL" id="CP066831">
    <property type="protein sequence ID" value="QQM41992.1"/>
    <property type="molecule type" value="Genomic_DNA"/>
</dbReference>
<organism evidence="1 2">
    <name type="scientific">Streptomyces liliifuscus</name>
    <dbReference type="NCBI Taxonomy" id="2797636"/>
    <lineage>
        <taxon>Bacteria</taxon>
        <taxon>Bacillati</taxon>
        <taxon>Actinomycetota</taxon>
        <taxon>Actinomycetes</taxon>
        <taxon>Kitasatosporales</taxon>
        <taxon>Streptomycetaceae</taxon>
        <taxon>Streptomyces</taxon>
    </lineage>
</organism>